<feature type="active site" evidence="4">
    <location>
        <position position="310"/>
    </location>
</feature>
<dbReference type="InterPro" id="IPR038970">
    <property type="entry name" value="Lyase_8"/>
</dbReference>
<evidence type="ECO:0000259" key="5">
    <source>
        <dbReference type="Pfam" id="PF02278"/>
    </source>
</evidence>
<feature type="domain" description="Polysaccharide lyase family 8 central" evidence="5">
    <location>
        <begin position="396"/>
        <end position="630"/>
    </location>
</feature>
<dbReference type="PANTHER" id="PTHR38481:SF1">
    <property type="entry name" value="HYALURONATE LYASE"/>
    <property type="match status" value="1"/>
</dbReference>
<dbReference type="Gene3D" id="1.50.10.100">
    <property type="entry name" value="Chondroitin AC/alginate lyase"/>
    <property type="match status" value="1"/>
</dbReference>
<evidence type="ECO:0000256" key="4">
    <source>
        <dbReference type="PIRSR" id="PIRSR638970-1"/>
    </source>
</evidence>
<feature type="active site" evidence="4">
    <location>
        <position position="256"/>
    </location>
</feature>
<name>A0A1M4EPL8_9ACTN</name>
<feature type="active site" evidence="4">
    <location>
        <position position="247"/>
    </location>
</feature>
<comment type="similarity">
    <text evidence="1">Belongs to the polysaccharide lyase 8 family.</text>
</comment>
<accession>A0A1M4EPL8</accession>
<keyword evidence="3 8" id="KW-0456">Lyase</keyword>
<dbReference type="InterPro" id="IPR012970">
    <property type="entry name" value="Lyase_8_alpha_N"/>
</dbReference>
<dbReference type="InterPro" id="IPR011071">
    <property type="entry name" value="Lyase_8-like_C"/>
</dbReference>
<dbReference type="EMBL" id="LT559118">
    <property type="protein sequence ID" value="SBP00764.1"/>
    <property type="molecule type" value="Genomic_DNA"/>
</dbReference>
<evidence type="ECO:0000256" key="3">
    <source>
        <dbReference type="ARBA" id="ARBA00023239"/>
    </source>
</evidence>
<dbReference type="InterPro" id="IPR011013">
    <property type="entry name" value="Gal_mutarotase_sf_dom"/>
</dbReference>
<dbReference type="SUPFAM" id="SSF49863">
    <property type="entry name" value="Hyaluronate lyase-like, C-terminal domain"/>
    <property type="match status" value="1"/>
</dbReference>
<dbReference type="PANTHER" id="PTHR38481">
    <property type="entry name" value="HYALURONATE LYASE"/>
    <property type="match status" value="1"/>
</dbReference>
<dbReference type="GO" id="GO:0016837">
    <property type="term" value="F:carbon-oxygen lyase activity, acting on polysaccharides"/>
    <property type="evidence" value="ECO:0007669"/>
    <property type="project" value="UniProtKB-ARBA"/>
</dbReference>
<dbReference type="InterPro" id="IPR008929">
    <property type="entry name" value="Chondroitin_lyas"/>
</dbReference>
<dbReference type="GO" id="GO:0005975">
    <property type="term" value="P:carbohydrate metabolic process"/>
    <property type="evidence" value="ECO:0007669"/>
    <property type="project" value="InterPro"/>
</dbReference>
<evidence type="ECO:0000256" key="2">
    <source>
        <dbReference type="ARBA" id="ARBA00022729"/>
    </source>
</evidence>
<keyword evidence="2" id="KW-0732">Signal</keyword>
<evidence type="ECO:0000256" key="1">
    <source>
        <dbReference type="ARBA" id="ARBA00006699"/>
    </source>
</evidence>
<dbReference type="Pfam" id="PF08124">
    <property type="entry name" value="Lyase_8_N"/>
    <property type="match status" value="1"/>
</dbReference>
<dbReference type="Gene3D" id="2.70.98.10">
    <property type="match status" value="1"/>
</dbReference>
<protein>
    <submittedName>
        <fullName evidence="8">Putative secreted lyase</fullName>
    </submittedName>
</protein>
<organism evidence="8">
    <name type="scientific">Nonomuraea gerenzanensis</name>
    <dbReference type="NCBI Taxonomy" id="93944"/>
    <lineage>
        <taxon>Bacteria</taxon>
        <taxon>Bacillati</taxon>
        <taxon>Actinomycetota</taxon>
        <taxon>Actinomycetes</taxon>
        <taxon>Streptosporangiales</taxon>
        <taxon>Streptosporangiaceae</taxon>
        <taxon>Nonomuraea</taxon>
    </lineage>
</organism>
<dbReference type="InterPro" id="IPR004103">
    <property type="entry name" value="Lyase_8_C"/>
</dbReference>
<proteinExistence type="inferred from homology"/>
<evidence type="ECO:0000259" key="7">
    <source>
        <dbReference type="Pfam" id="PF08124"/>
    </source>
</evidence>
<feature type="domain" description="Polysaccharide lyase 8 N-terminal alpha-helical" evidence="7">
    <location>
        <begin position="38"/>
        <end position="349"/>
    </location>
</feature>
<sequence>MRSSDASSPATHDASPAAPDFGALRATAMTLLTGGDLDLADPAYERPLAALSERAGTWLAEMVPGLIWPDLPLEGRPGHVTGSYGRLRTIATAWATAGTAQHGDDAVAAKVIEALDLLYERHYNERLPETGNWWFWEIGTPAELSRSCVLLGDRLDAGRLAAYLGAIDRFCPDPDRRAGWPDASESGANRADKAAIVAFRGVAGRSADKLALARDGLSDVRDGGRHSVFGYVDSGDGFHRDGSFIQHAVVAYTGSYGLSLLIAVAECVALLHGSPWQVQDPGQRVVLDAVERSFAPFMHDGLLMDTVRGRATSRQAFSDRVAGHGAIGAVLLLAQSAPEPYRSRFRELAKGWIERGGASCEVPPYLEQASVAETRRAVAVLDDKTIEAAPEPEGHFVFPSMDRVVHRRAGWSVAISMSSHRTAAYEAINGENRHGWYTGDGMTYLYTGDPGHYGQDFWPTVDPYRLPGTTVDPRPRADLDFRVHRPPSPWAGGVVLDGQYGVSAMELIGDGVSLRARKSWFCFDTAVVALGSGITSFDGRAVETVIESRATDQDPHVGDGWIHLPGVAGYVFEGARTLVETRTGRWRDINTGDDTAGAFEPVTRRYVTFWFDHGVNPFDARYAYVLLPNATRGRTRFFRGAQPARVLCNTTALQAVQTRTLFGAVFWTAGTAWIVSVDKPCVLMVRRSSGRLLLAVADPTRTADVLRITLDRSMGGVIRADDTVTVSTGRRPAIVVEVGGSLGRSHSVELSDFGGPRSLRCDR</sequence>
<dbReference type="InterPro" id="IPR003159">
    <property type="entry name" value="Lyase_8_central_dom"/>
</dbReference>
<gene>
    <name evidence="8" type="ORF">BN4615_P10280</name>
</gene>
<dbReference type="SUPFAM" id="SSF74650">
    <property type="entry name" value="Galactose mutarotase-like"/>
    <property type="match status" value="1"/>
</dbReference>
<dbReference type="SUPFAM" id="SSF48230">
    <property type="entry name" value="Chondroitin AC/alginate lyase"/>
    <property type="match status" value="1"/>
</dbReference>
<dbReference type="CDD" id="cd01083">
    <property type="entry name" value="GAG_Lyase"/>
    <property type="match status" value="1"/>
</dbReference>
<dbReference type="Pfam" id="PF02278">
    <property type="entry name" value="Lyase_8"/>
    <property type="match status" value="1"/>
</dbReference>
<dbReference type="AlphaFoldDB" id="A0A1M4EPL8"/>
<dbReference type="Pfam" id="PF02884">
    <property type="entry name" value="Lyase_8_C"/>
    <property type="match status" value="1"/>
</dbReference>
<evidence type="ECO:0000313" key="8">
    <source>
        <dbReference type="EMBL" id="SBP00764.1"/>
    </source>
</evidence>
<dbReference type="GO" id="GO:0030246">
    <property type="term" value="F:carbohydrate binding"/>
    <property type="evidence" value="ECO:0007669"/>
    <property type="project" value="InterPro"/>
</dbReference>
<dbReference type="GO" id="GO:0005576">
    <property type="term" value="C:extracellular region"/>
    <property type="evidence" value="ECO:0007669"/>
    <property type="project" value="InterPro"/>
</dbReference>
<evidence type="ECO:0000259" key="6">
    <source>
        <dbReference type="Pfam" id="PF02884"/>
    </source>
</evidence>
<dbReference type="RefSeq" id="WP_225269324.1">
    <property type="nucleotide sequence ID" value="NZ_CP084058.1"/>
</dbReference>
<dbReference type="Gene3D" id="2.60.220.10">
    <property type="entry name" value="Polysaccharide lyase family 8-like, C-terminal"/>
    <property type="match status" value="1"/>
</dbReference>
<dbReference type="InterPro" id="IPR014718">
    <property type="entry name" value="GH-type_carb-bd"/>
</dbReference>
<reference evidence="8" key="1">
    <citation type="submission" date="2016-04" db="EMBL/GenBank/DDBJ databases">
        <authorList>
            <person name="Evans L.H."/>
            <person name="Alamgir A."/>
            <person name="Owens N."/>
            <person name="Weber N.D."/>
            <person name="Virtaneva K."/>
            <person name="Barbian K."/>
            <person name="Babar A."/>
            <person name="Rosenke K."/>
        </authorList>
    </citation>
    <scope>NUCLEOTIDE SEQUENCE</scope>
    <source>
        <strain evidence="8">Nono1</strain>
    </source>
</reference>
<feature type="domain" description="Polysaccharide lyase family 8 C-terminal" evidence="6">
    <location>
        <begin position="645"/>
        <end position="704"/>
    </location>
</feature>